<feature type="domain" description="Ketopantoate reductase N-terminal" evidence="6">
    <location>
        <begin position="3"/>
        <end position="104"/>
    </location>
</feature>
<organism evidence="7 8">
    <name type="scientific">Bradyrhizobium macuxiense</name>
    <dbReference type="NCBI Taxonomy" id="1755647"/>
    <lineage>
        <taxon>Bacteria</taxon>
        <taxon>Pseudomonadati</taxon>
        <taxon>Pseudomonadota</taxon>
        <taxon>Alphaproteobacteria</taxon>
        <taxon>Hyphomicrobiales</taxon>
        <taxon>Nitrobacteraceae</taxon>
        <taxon>Bradyrhizobium</taxon>
    </lineage>
</organism>
<comment type="caution">
    <text evidence="7">The sequence shown here is derived from an EMBL/GenBank/DDBJ whole genome shotgun (WGS) entry which is preliminary data.</text>
</comment>
<dbReference type="GO" id="GO:0015940">
    <property type="term" value="P:pantothenate biosynthetic process"/>
    <property type="evidence" value="ECO:0007669"/>
    <property type="project" value="UniProtKB-UniPathway"/>
</dbReference>
<gene>
    <name evidence="7" type="ORF">AS156_23795</name>
</gene>
<name>A0A109JAJ3_9BRAD</name>
<feature type="domain" description="Opine dehydrogenase" evidence="5">
    <location>
        <begin position="183"/>
        <end position="329"/>
    </location>
</feature>
<dbReference type="PANTHER" id="PTHR38015:SF1">
    <property type="entry name" value="OPINE DEHYDROGENASE DOMAIN-CONTAINING PROTEIN"/>
    <property type="match status" value="1"/>
</dbReference>
<evidence type="ECO:0000313" key="7">
    <source>
        <dbReference type="EMBL" id="KWV45344.1"/>
    </source>
</evidence>
<evidence type="ECO:0000256" key="1">
    <source>
        <dbReference type="ARBA" id="ARBA00004994"/>
    </source>
</evidence>
<dbReference type="Gene3D" id="1.10.1040.10">
    <property type="entry name" value="N-(1-d-carboxylethyl)-l-norvaline Dehydrogenase, domain 2"/>
    <property type="match status" value="1"/>
</dbReference>
<dbReference type="GO" id="GO:0008677">
    <property type="term" value="F:2-dehydropantoate 2-reductase activity"/>
    <property type="evidence" value="ECO:0007669"/>
    <property type="project" value="UniProtKB-EC"/>
</dbReference>
<keyword evidence="3" id="KW-0566">Pantothenate biosynthesis</keyword>
<comment type="catalytic activity">
    <reaction evidence="4">
        <text>(R)-pantoate + NADP(+) = 2-dehydropantoate + NADPH + H(+)</text>
        <dbReference type="Rhea" id="RHEA:16233"/>
        <dbReference type="ChEBI" id="CHEBI:11561"/>
        <dbReference type="ChEBI" id="CHEBI:15378"/>
        <dbReference type="ChEBI" id="CHEBI:15980"/>
        <dbReference type="ChEBI" id="CHEBI:57783"/>
        <dbReference type="ChEBI" id="CHEBI:58349"/>
        <dbReference type="EC" id="1.1.1.169"/>
    </reaction>
</comment>
<comment type="pathway">
    <text evidence="1">Cofactor biosynthesis; (R)-pantothenate biosynthesis; (R)-pantoate from 3-methyl-2-oxobutanoate: step 2/2.</text>
</comment>
<evidence type="ECO:0000259" key="5">
    <source>
        <dbReference type="Pfam" id="PF02317"/>
    </source>
</evidence>
<evidence type="ECO:0000256" key="3">
    <source>
        <dbReference type="ARBA" id="ARBA00022655"/>
    </source>
</evidence>
<dbReference type="UniPathway" id="UPA00028">
    <property type="reaction ID" value="UER00004"/>
</dbReference>
<dbReference type="InterPro" id="IPR036291">
    <property type="entry name" value="NAD(P)-bd_dom_sf"/>
</dbReference>
<evidence type="ECO:0000256" key="2">
    <source>
        <dbReference type="ARBA" id="ARBA00019465"/>
    </source>
</evidence>
<accession>A0A109JAJ3</accession>
<evidence type="ECO:0000259" key="6">
    <source>
        <dbReference type="Pfam" id="PF02558"/>
    </source>
</evidence>
<protein>
    <recommendedName>
        <fullName evidence="2">2-dehydropantoate 2-reductase</fullName>
    </recommendedName>
</protein>
<proteinExistence type="predicted"/>
<dbReference type="InterPro" id="IPR013332">
    <property type="entry name" value="KPR_N"/>
</dbReference>
<dbReference type="RefSeq" id="WP_066515482.1">
    <property type="nucleotide sequence ID" value="NZ_LNCU01000125.1"/>
</dbReference>
<dbReference type="SUPFAM" id="SSF51735">
    <property type="entry name" value="NAD(P)-binding Rossmann-fold domains"/>
    <property type="match status" value="1"/>
</dbReference>
<reference evidence="7 8" key="1">
    <citation type="submission" date="2015-11" db="EMBL/GenBank/DDBJ databases">
        <title>Draft Genome Sequence of the Strain BR 10303 (Bradyrhizobium sp.) isolated from nodules of Centrolobium paraense.</title>
        <authorList>
            <person name="Zelli J.E."/>
            <person name="Simoes-Araujo J.L."/>
            <person name="Barauna A.C."/>
            <person name="Silva K."/>
        </authorList>
    </citation>
    <scope>NUCLEOTIDE SEQUENCE [LARGE SCALE GENOMIC DNA]</scope>
    <source>
        <strain evidence="7 8">BR 10303</strain>
    </source>
</reference>
<keyword evidence="8" id="KW-1185">Reference proteome</keyword>
<dbReference type="AlphaFoldDB" id="A0A109JAJ3"/>
<dbReference type="InterPro" id="IPR008927">
    <property type="entry name" value="6-PGluconate_DH-like_C_sf"/>
</dbReference>
<evidence type="ECO:0000256" key="4">
    <source>
        <dbReference type="ARBA" id="ARBA00048793"/>
    </source>
</evidence>
<evidence type="ECO:0000313" key="8">
    <source>
        <dbReference type="Proteomes" id="UP000057737"/>
    </source>
</evidence>
<dbReference type="Gene3D" id="3.40.50.720">
    <property type="entry name" value="NAD(P)-binding Rossmann-like Domain"/>
    <property type="match status" value="1"/>
</dbReference>
<dbReference type="Pfam" id="PF02317">
    <property type="entry name" value="Octopine_DH"/>
    <property type="match status" value="1"/>
</dbReference>
<dbReference type="InterPro" id="IPR003421">
    <property type="entry name" value="Opine_DH"/>
</dbReference>
<dbReference type="EMBL" id="LNCU01000125">
    <property type="protein sequence ID" value="KWV45344.1"/>
    <property type="molecule type" value="Genomic_DNA"/>
</dbReference>
<dbReference type="OrthoDB" id="6135265at2"/>
<dbReference type="Pfam" id="PF02558">
    <property type="entry name" value="ApbA"/>
    <property type="match status" value="1"/>
</dbReference>
<dbReference type="InterPro" id="IPR013328">
    <property type="entry name" value="6PGD_dom2"/>
</dbReference>
<dbReference type="PANTHER" id="PTHR38015">
    <property type="entry name" value="BLR6086 PROTEIN"/>
    <property type="match status" value="1"/>
</dbReference>
<dbReference type="SUPFAM" id="SSF48179">
    <property type="entry name" value="6-phosphogluconate dehydrogenase C-terminal domain-like"/>
    <property type="match status" value="1"/>
</dbReference>
<sequence length="363" mass="38648">MKIAVLGGGNGSFAAAGDLALAGHEVWLWRRNPGDVEAHRAQGGTITVIDRAGRRDARLAAITPSMAEAVEAADLILCPAPAFAQPAIAKLAAPHLRSGQVVFLPPGTFGSYIFARAARDAGNHAEIATAETGTLPWLARKQGPYAVRISGRGARLPTGVFPSRLARHALDVIGRAFPNAIEPCGDALSGALMNAGPIIHPPLITMNAGPIEHFDKWDIHKEGTQPAIRRVTDALDAERIAIREALGYRGPHFPLADHYSRDGEPWMYARDAHEQLTDSGDWSERLVLTEHRYMLEDLRLGLSFLASVGDLAGVQTPLVKAFLAIGSAVTGENLAATGRTLSSLGLGNLDRAALQNLLAEGFR</sequence>
<dbReference type="InterPro" id="IPR051729">
    <property type="entry name" value="Opine/Lysopine_DH"/>
</dbReference>
<dbReference type="Proteomes" id="UP000057737">
    <property type="component" value="Unassembled WGS sequence"/>
</dbReference>